<reference evidence="1" key="1">
    <citation type="journal article" date="2018" name="Data Brief">
        <title>Genome sequence data from 17 accessions of Ensete ventricosum, a staple food crop for millions in Ethiopia.</title>
        <authorList>
            <person name="Yemataw Z."/>
            <person name="Muzemil S."/>
            <person name="Ambachew D."/>
            <person name="Tripathi L."/>
            <person name="Tesfaye K."/>
            <person name="Chala A."/>
            <person name="Farbos A."/>
            <person name="O'Neill P."/>
            <person name="Moore K."/>
            <person name="Grant M."/>
            <person name="Studholme D.J."/>
        </authorList>
    </citation>
    <scope>NUCLEOTIDE SEQUENCE [LARGE SCALE GENOMIC DNA]</scope>
    <source>
        <tissue evidence="1">Leaf</tissue>
    </source>
</reference>
<organism evidence="1">
    <name type="scientific">Ensete ventricosum</name>
    <name type="common">Abyssinian banana</name>
    <name type="synonym">Musa ensete</name>
    <dbReference type="NCBI Taxonomy" id="4639"/>
    <lineage>
        <taxon>Eukaryota</taxon>
        <taxon>Viridiplantae</taxon>
        <taxon>Streptophyta</taxon>
        <taxon>Embryophyta</taxon>
        <taxon>Tracheophyta</taxon>
        <taxon>Spermatophyta</taxon>
        <taxon>Magnoliopsida</taxon>
        <taxon>Liliopsida</taxon>
        <taxon>Zingiberales</taxon>
        <taxon>Musaceae</taxon>
        <taxon>Ensete</taxon>
    </lineage>
</organism>
<protein>
    <submittedName>
        <fullName evidence="1">Uncharacterized protein</fullName>
    </submittedName>
</protein>
<accession>A0A444E6Z3</accession>
<dbReference type="Proteomes" id="UP000290560">
    <property type="component" value="Unassembled WGS sequence"/>
</dbReference>
<dbReference type="AlphaFoldDB" id="A0A444E6Z3"/>
<name>A0A444E6Z3_ENSVE</name>
<proteinExistence type="predicted"/>
<gene>
    <name evidence="1" type="ORF">BHM03_00018873</name>
</gene>
<sequence length="154" mass="16610">MSWMIWKKSAGLKRANVVSFPADPECKNAVPSSKPRREVDDSPHATTGRYLDLIFHGGRHSLYRDRVRRSTVVVFVRDRKARIPPSPTCSRRPLASLQDGGGGGTRSTTEIKVFIGGFGETQAGAVGQLGEAAPHCSGGNQYLLCLVSASLMPS</sequence>
<evidence type="ECO:0000313" key="1">
    <source>
        <dbReference type="EMBL" id="RZR72971.1"/>
    </source>
</evidence>
<dbReference type="EMBL" id="KV875796">
    <property type="protein sequence ID" value="RZR72971.1"/>
    <property type="molecule type" value="Genomic_DNA"/>
</dbReference>